<keyword evidence="4" id="KW-1185">Reference proteome</keyword>
<dbReference type="EMBL" id="PVNP01000198">
    <property type="protein sequence ID" value="PRO71823.1"/>
    <property type="molecule type" value="Genomic_DNA"/>
</dbReference>
<dbReference type="PANTHER" id="PTHR22946:SF9">
    <property type="entry name" value="POLYKETIDE TRANSFERASE AF380"/>
    <property type="match status" value="1"/>
</dbReference>
<dbReference type="AlphaFoldDB" id="A0A2S9V5Y1"/>
<evidence type="ECO:0000313" key="3">
    <source>
        <dbReference type="EMBL" id="PRO71823.1"/>
    </source>
</evidence>
<evidence type="ECO:0000256" key="1">
    <source>
        <dbReference type="ARBA" id="ARBA00022801"/>
    </source>
</evidence>
<evidence type="ECO:0000313" key="4">
    <source>
        <dbReference type="Proteomes" id="UP000238949"/>
    </source>
</evidence>
<dbReference type="InterPro" id="IPR050261">
    <property type="entry name" value="FrsA_esterase"/>
</dbReference>
<gene>
    <name evidence="3" type="ORF">C6Y40_20240</name>
</gene>
<dbReference type="PIRSF" id="PIRSF037442">
    <property type="entry name" value="UCP037442_abhydr"/>
    <property type="match status" value="1"/>
</dbReference>
<comment type="caution">
    <text evidence="3">The sequence shown here is derived from an EMBL/GenBank/DDBJ whole genome shotgun (WGS) entry which is preliminary data.</text>
</comment>
<dbReference type="Pfam" id="PF12146">
    <property type="entry name" value="Hydrolase_4"/>
    <property type="match status" value="1"/>
</dbReference>
<feature type="domain" description="Serine aminopeptidase S33" evidence="2">
    <location>
        <begin position="28"/>
        <end position="118"/>
    </location>
</feature>
<dbReference type="InterPro" id="IPR022742">
    <property type="entry name" value="Hydrolase_4"/>
</dbReference>
<dbReference type="Proteomes" id="UP000238949">
    <property type="component" value="Unassembled WGS sequence"/>
</dbReference>
<organism evidence="3 4">
    <name type="scientific">Alteromonas alba</name>
    <dbReference type="NCBI Taxonomy" id="2079529"/>
    <lineage>
        <taxon>Bacteria</taxon>
        <taxon>Pseudomonadati</taxon>
        <taxon>Pseudomonadota</taxon>
        <taxon>Gammaproteobacteria</taxon>
        <taxon>Alteromonadales</taxon>
        <taxon>Alteromonadaceae</taxon>
        <taxon>Alteromonas/Salinimonas group</taxon>
        <taxon>Alteromonas</taxon>
    </lineage>
</organism>
<dbReference type="RefSeq" id="WP_105936209.1">
    <property type="nucleotide sequence ID" value="NZ_PVNP01000198.1"/>
</dbReference>
<dbReference type="InterPro" id="IPR029058">
    <property type="entry name" value="AB_hydrolase_fold"/>
</dbReference>
<evidence type="ECO:0000259" key="2">
    <source>
        <dbReference type="Pfam" id="PF12146"/>
    </source>
</evidence>
<reference evidence="4" key="1">
    <citation type="journal article" date="2020" name="Int. J. Syst. Evol. Microbiol.">
        <title>Alteromonas alba sp. nov., a marine bacterium isolated from the seawater of the West Pacific Ocean.</title>
        <authorList>
            <person name="Sun C."/>
            <person name="Wu Y.-H."/>
            <person name="Xamxidin M."/>
            <person name="Cheng H."/>
            <person name="Xu X.-W."/>
        </authorList>
    </citation>
    <scope>NUCLEOTIDE SEQUENCE [LARGE SCALE GENOMIC DNA]</scope>
    <source>
        <strain evidence="4">190</strain>
    </source>
</reference>
<sequence>MLSPHAVAIECTDDIALSGLLYKPLNTPVAAVMIAPATGIKQGFYTRFATFLAEQGIAVLTFDNRGIGDSPKTRKVMRETRLQDWGQKDMPAALAFLQQHYPDQPLHLIGHSAGGQLAGLMPNATELTSIITYGSSSGCLRNFTGAYKYQAQFYMNVFIPLTNALFGRTQSHWMGMGEPLPKGVGAQWRRWCNGQGYAKTEFGSHIQQHYYDQLTQPALWIRAVDDQISPQINVEDILTVYENLKVTRKIIEPAQHGLGHLGHMRFFSKHGLPFWPEILNWIVKHS</sequence>
<dbReference type="Gene3D" id="3.40.50.1820">
    <property type="entry name" value="alpha/beta hydrolase"/>
    <property type="match status" value="1"/>
</dbReference>
<name>A0A2S9V5Y1_9ALTE</name>
<proteinExistence type="predicted"/>
<dbReference type="OrthoDB" id="9785076at2"/>
<protein>
    <submittedName>
        <fullName evidence="3">Alpha/beta hydrolase</fullName>
    </submittedName>
</protein>
<dbReference type="SUPFAM" id="SSF53474">
    <property type="entry name" value="alpha/beta-Hydrolases"/>
    <property type="match status" value="1"/>
</dbReference>
<dbReference type="PANTHER" id="PTHR22946">
    <property type="entry name" value="DIENELACTONE HYDROLASE DOMAIN-CONTAINING PROTEIN-RELATED"/>
    <property type="match status" value="1"/>
</dbReference>
<dbReference type="GO" id="GO:0052689">
    <property type="term" value="F:carboxylic ester hydrolase activity"/>
    <property type="evidence" value="ECO:0007669"/>
    <property type="project" value="UniProtKB-ARBA"/>
</dbReference>
<dbReference type="InterPro" id="IPR017208">
    <property type="entry name" value="UCP037442_abhydr"/>
</dbReference>
<accession>A0A2S9V5Y1</accession>
<keyword evidence="1 3" id="KW-0378">Hydrolase</keyword>